<accession>A0A317EUU5</accession>
<dbReference type="RefSeq" id="WP_109932918.1">
    <property type="nucleotide sequence ID" value="NZ_QGNY01000012.1"/>
</dbReference>
<gene>
    <name evidence="1" type="ORF">DF947_21850</name>
</gene>
<comment type="caution">
    <text evidence="1">The sequence shown here is derived from an EMBL/GenBank/DDBJ whole genome shotgun (WGS) entry which is preliminary data.</text>
</comment>
<sequence length="1255" mass="142868">MKLSAVQRKWSKRILIFLGFLLILLFGLSQLIDYRFKDLIRLAIREKSDNTYAFNAKNVDVSFLKKSITINNAVFYHTDTLNANLHYDIKIPKIYFSVASFSDIIFHQKVSVSQLEIKSPSIYLQVHKIENKPQRAYQSGNIEMLLSKLLKHLEVKTFKISNASYRYRNKKHPNDLKIDQIDFAISNFSNSERKSLFASEDIDLTINKQHVSFPDGLHSIDFRKLHFSGKNHYFQLDSFAFKAKATTNRSAMQIESDKIRFRSAELSSIFSNDNLIIDTVVLLKPILKMGKAKNSPSKPVDNSKIKHLFKWVNFKYVSIENGSFLNMDTLGNAQNETKKVDLKIYNLSYHPSVSTSLKTDSIKLNLNKIKFLSKDGKSQLTVEELAIANNNVVFRNALYAPIHPNGNTSLSFTTPSLQLKNVNLNALLNKRISAGEAVLMNPVIILNTKPKVVHATNTIADFSRFFKIMHNIKGLIGVQKFNIVDGTLRLKSHSKFETDVRVDKLNSNILVDKLLNSDTTLEVKHAIPKLSFKQMLVKSPKLNLILNNYAFNGLVRHNRASSIAINLSNGTSIKGKNLYWEWLDWDLYQSYKMIFVDSLKIGALDISINKNAQQQTVKKPLPKLHIGRLDILDFKLVEVSNKNQMHLNGKNIFGRNIDSKDNELVWADLGGNFNRIKFKNEKFSLDANHANLNAKGHNKIENVSVEIKTEDKFNKINLPLLEFKGPFISSNFKNINLEYFKINAPNVSLKTNKEVKAVSRKKPFLLPINFSIKDFGITNGIVKVEKISQKDTATINSTFNLNFLNLVGKKNSVEMLSVNSSRIDIKQLDFNKSGIHLSSPLFVKLENTKIEKKNKLRFSSEIDLNANGIKANYWKDSTKLQIKNALVNIHEKHFVYDGDQAFEWQSLIYKSAVKLNEFSYQNKTASIKLNVLEWIPASKKLDIDNFSFTPNLSWAESRELKPWQTDYISGAAKKIEIIGLNYLKLDKQFGLNIFQARIEGAKLSASRDKRMAEKPQKEKLMPSKLMAGIKMPIKISRIDVSNSYVDVHEISVATGREGTIPLGNLNLQILNLTNRFSSTDSLAVKGNVSLMDQNSIRINYRESYSDSLSGFKMNMKIAPMALASLSQISIPLASVRINSGNTGNLVTEWNGNKYLAEGQILLPYKNLNISLLDKKNPERKTFLLFLENKLINLIVRHDNSKPAFLFFERNKQKFVFNYWIKTVLAGFASSAGLKKERKLRKQDLAAKTKNGITMK</sequence>
<reference evidence="2" key="1">
    <citation type="submission" date="2018-05" db="EMBL/GenBank/DDBJ databases">
        <title>Pedobacter paludis sp. nov., isolated from wetland soil.</title>
        <authorList>
            <person name="Zhang Y."/>
        </authorList>
    </citation>
    <scope>NUCLEOTIDE SEQUENCE [LARGE SCALE GENOMIC DNA]</scope>
    <source>
        <strain evidence="2">R-8</strain>
    </source>
</reference>
<protein>
    <recommendedName>
        <fullName evidence="3">DUF748 domain-containing protein</fullName>
    </recommendedName>
</protein>
<proteinExistence type="predicted"/>
<evidence type="ECO:0000313" key="2">
    <source>
        <dbReference type="Proteomes" id="UP000245391"/>
    </source>
</evidence>
<dbReference type="OrthoDB" id="610933at2"/>
<evidence type="ECO:0008006" key="3">
    <source>
        <dbReference type="Google" id="ProtNLM"/>
    </source>
</evidence>
<organism evidence="1 2">
    <name type="scientific">Pedobacter paludis</name>
    <dbReference type="NCBI Taxonomy" id="2203212"/>
    <lineage>
        <taxon>Bacteria</taxon>
        <taxon>Pseudomonadati</taxon>
        <taxon>Bacteroidota</taxon>
        <taxon>Sphingobacteriia</taxon>
        <taxon>Sphingobacteriales</taxon>
        <taxon>Sphingobacteriaceae</taxon>
        <taxon>Pedobacter</taxon>
    </lineage>
</organism>
<evidence type="ECO:0000313" key="1">
    <source>
        <dbReference type="EMBL" id="PWS29693.1"/>
    </source>
</evidence>
<dbReference type="Proteomes" id="UP000245391">
    <property type="component" value="Unassembled WGS sequence"/>
</dbReference>
<dbReference type="EMBL" id="QGNY01000012">
    <property type="protein sequence ID" value="PWS29693.1"/>
    <property type="molecule type" value="Genomic_DNA"/>
</dbReference>
<keyword evidence="2" id="KW-1185">Reference proteome</keyword>
<dbReference type="AlphaFoldDB" id="A0A317EUU5"/>
<name>A0A317EUU5_9SPHI</name>